<evidence type="ECO:0000256" key="2">
    <source>
        <dbReference type="ARBA" id="ARBA00022692"/>
    </source>
</evidence>
<dbReference type="PANTHER" id="PTHR31851">
    <property type="entry name" value="FE(2+)/MN(2+) TRANSPORTER PCL1"/>
    <property type="match status" value="1"/>
</dbReference>
<evidence type="ECO:0000313" key="7">
    <source>
        <dbReference type="Proteomes" id="UP000503640"/>
    </source>
</evidence>
<proteinExistence type="predicted"/>
<keyword evidence="7" id="KW-1185">Reference proteome</keyword>
<evidence type="ECO:0000313" key="6">
    <source>
        <dbReference type="EMBL" id="GEJ55565.1"/>
    </source>
</evidence>
<evidence type="ECO:0000256" key="4">
    <source>
        <dbReference type="ARBA" id="ARBA00023136"/>
    </source>
</evidence>
<dbReference type="GO" id="GO:0012505">
    <property type="term" value="C:endomembrane system"/>
    <property type="evidence" value="ECO:0007669"/>
    <property type="project" value="UniProtKB-SubCell"/>
</dbReference>
<accession>A0A7I9VGU4</accession>
<dbReference type="EMBL" id="BJTG01000001">
    <property type="protein sequence ID" value="GEJ55565.1"/>
    <property type="molecule type" value="Genomic_DNA"/>
</dbReference>
<comment type="caution">
    <text evidence="6">The sequence shown here is derived from an EMBL/GenBank/DDBJ whole genome shotgun (WGS) entry which is preliminary data.</text>
</comment>
<dbReference type="InterPro" id="IPR009078">
    <property type="entry name" value="Ferritin-like_SF"/>
</dbReference>
<dbReference type="GO" id="GO:0005384">
    <property type="term" value="F:manganese ion transmembrane transporter activity"/>
    <property type="evidence" value="ECO:0007669"/>
    <property type="project" value="InterPro"/>
</dbReference>
<feature type="transmembrane region" description="Helical" evidence="5">
    <location>
        <begin position="350"/>
        <end position="368"/>
    </location>
</feature>
<keyword evidence="3 5" id="KW-1133">Transmembrane helix</keyword>
<dbReference type="RefSeq" id="WP_176062356.1">
    <property type="nucleotide sequence ID" value="NZ_BJTG01000001.1"/>
</dbReference>
<evidence type="ECO:0000256" key="3">
    <source>
        <dbReference type="ARBA" id="ARBA00022989"/>
    </source>
</evidence>
<feature type="transmembrane region" description="Helical" evidence="5">
    <location>
        <begin position="315"/>
        <end position="338"/>
    </location>
</feature>
<name>A0A7I9VGU4_9BACT</name>
<dbReference type="Pfam" id="PF01988">
    <property type="entry name" value="VIT1"/>
    <property type="match status" value="1"/>
</dbReference>
<reference evidence="7" key="1">
    <citation type="journal article" date="2020" name="Appl. Environ. Microbiol.">
        <title>Diazotrophic Anaeromyxobacter Isolates from Soils.</title>
        <authorList>
            <person name="Masuda Y."/>
            <person name="Yamanaka H."/>
            <person name="Xu Z.X."/>
            <person name="Shiratori Y."/>
            <person name="Aono T."/>
            <person name="Amachi S."/>
            <person name="Senoo K."/>
            <person name="Itoh H."/>
        </authorList>
    </citation>
    <scope>NUCLEOTIDE SEQUENCE [LARGE SCALE GENOMIC DNA]</scope>
    <source>
        <strain evidence="7">R267</strain>
    </source>
</reference>
<dbReference type="GO" id="GO:0030026">
    <property type="term" value="P:intracellular manganese ion homeostasis"/>
    <property type="evidence" value="ECO:0007669"/>
    <property type="project" value="InterPro"/>
</dbReference>
<organism evidence="6 7">
    <name type="scientific">Anaeromyxobacter diazotrophicus</name>
    <dbReference type="NCBI Taxonomy" id="2590199"/>
    <lineage>
        <taxon>Bacteria</taxon>
        <taxon>Pseudomonadati</taxon>
        <taxon>Myxococcota</taxon>
        <taxon>Myxococcia</taxon>
        <taxon>Myxococcales</taxon>
        <taxon>Cystobacterineae</taxon>
        <taxon>Anaeromyxobacteraceae</taxon>
        <taxon>Anaeromyxobacter</taxon>
    </lineage>
</organism>
<dbReference type="InterPro" id="IPR039376">
    <property type="entry name" value="Ferritin_CCC1_N"/>
</dbReference>
<dbReference type="SUPFAM" id="SSF47240">
    <property type="entry name" value="Ferritin-like"/>
    <property type="match status" value="1"/>
</dbReference>
<evidence type="ECO:0000256" key="5">
    <source>
        <dbReference type="SAM" id="Phobius"/>
    </source>
</evidence>
<dbReference type="CDD" id="cd01044">
    <property type="entry name" value="Ferritin_CCC1_N"/>
    <property type="match status" value="1"/>
</dbReference>
<gene>
    <name evidence="6" type="ORF">AMYX_03060</name>
</gene>
<feature type="transmembrane region" description="Helical" evidence="5">
    <location>
        <begin position="288"/>
        <end position="309"/>
    </location>
</feature>
<evidence type="ECO:0008006" key="8">
    <source>
        <dbReference type="Google" id="ProtNLM"/>
    </source>
</evidence>
<sequence>MAPRTDLWLQNLVDERDGAALYEGLANVERDPARARAFRELAEGERRHAEIWHRKLQKEGAALPPDRPSSRVRVLIWLARRLGTNAVLPLVLENESDDAEKYQQQGGEAEASAMAEEERSHRAVLAGMGEGQPQGARSAIAVRERWHRGGRGGSIRAAIFGMNDGLVSNLSLVLGVAGAVHDPRTVLVTGFAGLLAGASSMAVGEYTSVASQRDLLIRQVELEKREIAEAPEEEAAELALIFKQKGLSTEQASRTAAEILKNPDHALDTLVREELGLDPEDLGSPTHAALSSFLMFAVGATIPVLPFLFLHGTTAVLLASGLAGLVLAAVGAVVGFLAGTSPVRSAARMVGLAAVAAGITYGVGRLFGASVG</sequence>
<keyword evidence="4 5" id="KW-0472">Membrane</keyword>
<dbReference type="AlphaFoldDB" id="A0A7I9VGU4"/>
<evidence type="ECO:0000256" key="1">
    <source>
        <dbReference type="ARBA" id="ARBA00004127"/>
    </source>
</evidence>
<protein>
    <recommendedName>
        <fullName evidence="8">Rubrerythrin diiron-binding domain-containing protein</fullName>
    </recommendedName>
</protein>
<dbReference type="InterPro" id="IPR008217">
    <property type="entry name" value="Ccc1_fam"/>
</dbReference>
<dbReference type="Proteomes" id="UP000503640">
    <property type="component" value="Unassembled WGS sequence"/>
</dbReference>
<comment type="subcellular location">
    <subcellularLocation>
        <location evidence="1">Endomembrane system</location>
        <topology evidence="1">Multi-pass membrane protein</topology>
    </subcellularLocation>
</comment>
<keyword evidence="2 5" id="KW-0812">Transmembrane</keyword>